<dbReference type="Proteomes" id="UP000587527">
    <property type="component" value="Unassembled WGS sequence"/>
</dbReference>
<dbReference type="EMBL" id="JACHMN010000003">
    <property type="protein sequence ID" value="MBB5874276.1"/>
    <property type="molecule type" value="Genomic_DNA"/>
</dbReference>
<name>A0A841C2Z1_9ACTN</name>
<proteinExistence type="predicted"/>
<keyword evidence="2" id="KW-1185">Reference proteome</keyword>
<dbReference type="NCBIfam" id="NF047719">
    <property type="entry name" value="SCO6745_fam_HTH"/>
    <property type="match status" value="1"/>
</dbReference>
<protein>
    <recommendedName>
        <fullName evidence="3">SalK</fullName>
    </recommendedName>
</protein>
<evidence type="ECO:0000313" key="1">
    <source>
        <dbReference type="EMBL" id="MBB5874276.1"/>
    </source>
</evidence>
<reference evidence="1 2" key="1">
    <citation type="submission" date="2020-08" db="EMBL/GenBank/DDBJ databases">
        <title>Sequencing the genomes of 1000 actinobacteria strains.</title>
        <authorList>
            <person name="Klenk H.-P."/>
        </authorList>
    </citation>
    <scope>NUCLEOTIDE SEQUENCE [LARGE SCALE GENOMIC DNA]</scope>
    <source>
        <strain evidence="1 2">DSM 45362</strain>
    </source>
</reference>
<organism evidence="1 2">
    <name type="scientific">Allocatelliglobosispora scoriae</name>
    <dbReference type="NCBI Taxonomy" id="643052"/>
    <lineage>
        <taxon>Bacteria</taxon>
        <taxon>Bacillati</taxon>
        <taxon>Actinomycetota</taxon>
        <taxon>Actinomycetes</taxon>
        <taxon>Micromonosporales</taxon>
        <taxon>Micromonosporaceae</taxon>
        <taxon>Allocatelliglobosispora</taxon>
    </lineage>
</organism>
<dbReference type="AlphaFoldDB" id="A0A841C2Z1"/>
<dbReference type="Pfam" id="PF21863">
    <property type="entry name" value="HTH_67"/>
    <property type="match status" value="1"/>
</dbReference>
<evidence type="ECO:0008006" key="3">
    <source>
        <dbReference type="Google" id="ProtNLM"/>
    </source>
</evidence>
<dbReference type="InterPro" id="IPR054058">
    <property type="entry name" value="HTH_67"/>
</dbReference>
<accession>A0A841C2Z1</accession>
<gene>
    <name evidence="1" type="ORF">F4553_007710</name>
</gene>
<comment type="caution">
    <text evidence="1">The sequence shown here is derived from an EMBL/GenBank/DDBJ whole genome shotgun (WGS) entry which is preliminary data.</text>
</comment>
<evidence type="ECO:0000313" key="2">
    <source>
        <dbReference type="Proteomes" id="UP000587527"/>
    </source>
</evidence>
<sequence length="283" mass="30298">MNPHVARQMWARFEPIHTVTYFTPEALSAYAEAGLRGYWRGYFGGRMAPLGPIDAPLGVATAYGFAPAMVERALPDVWSRATPAAALTARVAGATAALTRLLADVDLSALDEMADLAEAAADLLDPAGHALGAANMALPRSTDPLARLWQVATTIREHRGDGHVAALVAHGFSGVESAVWRTEPEARAEYQSYRGWTDEEWDAAIAALTERGWLGADGAATEAGTAAYAAVEAATDRDAVRVWAHFGEQRTERLKTLLSPLATMTFTAIPRINPVHLPDPDTI</sequence>